<keyword evidence="3" id="KW-1185">Reference proteome</keyword>
<evidence type="ECO:0008006" key="4">
    <source>
        <dbReference type="Google" id="ProtNLM"/>
    </source>
</evidence>
<feature type="signal peptide" evidence="1">
    <location>
        <begin position="1"/>
        <end position="16"/>
    </location>
</feature>
<dbReference type="Gene3D" id="2.60.40.420">
    <property type="entry name" value="Cupredoxins - blue copper proteins"/>
    <property type="match status" value="1"/>
</dbReference>
<dbReference type="CDD" id="cd00920">
    <property type="entry name" value="Cupredoxin"/>
    <property type="match status" value="1"/>
</dbReference>
<feature type="chain" id="PRO_5025546787" description="Cupredoxin" evidence="1">
    <location>
        <begin position="17"/>
        <end position="256"/>
    </location>
</feature>
<dbReference type="SUPFAM" id="SSF49503">
    <property type="entry name" value="Cupredoxins"/>
    <property type="match status" value="1"/>
</dbReference>
<reference evidence="2" key="1">
    <citation type="journal article" date="2020" name="Stud. Mycol.">
        <title>101 Dothideomycetes genomes: a test case for predicting lifestyles and emergence of pathogens.</title>
        <authorList>
            <person name="Haridas S."/>
            <person name="Albert R."/>
            <person name="Binder M."/>
            <person name="Bloem J."/>
            <person name="Labutti K."/>
            <person name="Salamov A."/>
            <person name="Andreopoulos B."/>
            <person name="Baker S."/>
            <person name="Barry K."/>
            <person name="Bills G."/>
            <person name="Bluhm B."/>
            <person name="Cannon C."/>
            <person name="Castanera R."/>
            <person name="Culley D."/>
            <person name="Daum C."/>
            <person name="Ezra D."/>
            <person name="Gonzalez J."/>
            <person name="Henrissat B."/>
            <person name="Kuo A."/>
            <person name="Liang C."/>
            <person name="Lipzen A."/>
            <person name="Lutzoni F."/>
            <person name="Magnuson J."/>
            <person name="Mondo S."/>
            <person name="Nolan M."/>
            <person name="Ohm R."/>
            <person name="Pangilinan J."/>
            <person name="Park H.-J."/>
            <person name="Ramirez L."/>
            <person name="Alfaro M."/>
            <person name="Sun H."/>
            <person name="Tritt A."/>
            <person name="Yoshinaga Y."/>
            <person name="Zwiers L.-H."/>
            <person name="Turgeon B."/>
            <person name="Goodwin S."/>
            <person name="Spatafora J."/>
            <person name="Crous P."/>
            <person name="Grigoriev I."/>
        </authorList>
    </citation>
    <scope>NUCLEOTIDE SEQUENCE</scope>
    <source>
        <strain evidence="2">CBS 122681</strain>
    </source>
</reference>
<organism evidence="2 3">
    <name type="scientific">Lophiostoma macrostomum CBS 122681</name>
    <dbReference type="NCBI Taxonomy" id="1314788"/>
    <lineage>
        <taxon>Eukaryota</taxon>
        <taxon>Fungi</taxon>
        <taxon>Dikarya</taxon>
        <taxon>Ascomycota</taxon>
        <taxon>Pezizomycotina</taxon>
        <taxon>Dothideomycetes</taxon>
        <taxon>Pleosporomycetidae</taxon>
        <taxon>Pleosporales</taxon>
        <taxon>Lophiostomataceae</taxon>
        <taxon>Lophiostoma</taxon>
    </lineage>
</organism>
<dbReference type="AlphaFoldDB" id="A0A6A6TAG0"/>
<keyword evidence="1" id="KW-0732">Signal</keyword>
<gene>
    <name evidence="2" type="ORF">K491DRAFT_715026</name>
</gene>
<proteinExistence type="predicted"/>
<accession>A0A6A6TAG0</accession>
<dbReference type="InterPro" id="IPR008972">
    <property type="entry name" value="Cupredoxin"/>
</dbReference>
<protein>
    <recommendedName>
        <fullName evidence="4">Cupredoxin</fullName>
    </recommendedName>
</protein>
<sequence>MKYFTALPLVASLASAQMSVMSVAPAAASGAVTHTVQVGGVKPVSTGVAPILGYSPESITANVGDTVKFVFMQKNHTVTQSTFAEPCAKMDGGMDSGFMPNPNGDAGVEFSMQVPSMDPLWFYCKQKNGTHCAKGMVFAINAQTTGEKTFAQFKQLAVNINGTAAPLTTAAIASVGAGAQAAPTTVTIAAGGGSAAGGTTTAAAAAGTASVVAGSGTDSTGNPCNCQCLCGVNDFPQAAGAQAAFGGFGGQIMPGL</sequence>
<evidence type="ECO:0000313" key="3">
    <source>
        <dbReference type="Proteomes" id="UP000799324"/>
    </source>
</evidence>
<name>A0A6A6TAG0_9PLEO</name>
<dbReference type="InterPro" id="IPR052953">
    <property type="entry name" value="Ser-rich/MCO-related"/>
</dbReference>
<dbReference type="OrthoDB" id="1921208at2759"/>
<evidence type="ECO:0000256" key="1">
    <source>
        <dbReference type="SAM" id="SignalP"/>
    </source>
</evidence>
<dbReference type="PANTHER" id="PTHR34883">
    <property type="entry name" value="SERINE-RICH PROTEIN, PUTATIVE-RELATED-RELATED"/>
    <property type="match status" value="1"/>
</dbReference>
<dbReference type="Proteomes" id="UP000799324">
    <property type="component" value="Unassembled WGS sequence"/>
</dbReference>
<dbReference type="PANTHER" id="PTHR34883:SF4">
    <property type="entry name" value="CUPREDOXIN"/>
    <property type="match status" value="1"/>
</dbReference>
<evidence type="ECO:0000313" key="2">
    <source>
        <dbReference type="EMBL" id="KAF2656796.1"/>
    </source>
</evidence>
<dbReference type="EMBL" id="MU004332">
    <property type="protein sequence ID" value="KAF2656796.1"/>
    <property type="molecule type" value="Genomic_DNA"/>
</dbReference>